<keyword evidence="1" id="KW-1133">Transmembrane helix</keyword>
<dbReference type="OrthoDB" id="122216at2759"/>
<keyword evidence="3" id="KW-1185">Reference proteome</keyword>
<dbReference type="EMBL" id="CAIX01000209">
    <property type="protein sequence ID" value="CCI48209.1"/>
    <property type="molecule type" value="Genomic_DNA"/>
</dbReference>
<accession>A0A024GNA0</accession>
<evidence type="ECO:0000313" key="2">
    <source>
        <dbReference type="EMBL" id="CCI48209.1"/>
    </source>
</evidence>
<evidence type="ECO:0000256" key="1">
    <source>
        <dbReference type="SAM" id="Phobius"/>
    </source>
</evidence>
<gene>
    <name evidence="2" type="ORF">BN9_092710</name>
</gene>
<comment type="caution">
    <text evidence="2">The sequence shown here is derived from an EMBL/GenBank/DDBJ whole genome shotgun (WGS) entry which is preliminary data.</text>
</comment>
<proteinExistence type="predicted"/>
<keyword evidence="1" id="KW-0472">Membrane</keyword>
<keyword evidence="1" id="KW-0812">Transmembrane</keyword>
<evidence type="ECO:0000313" key="3">
    <source>
        <dbReference type="Proteomes" id="UP000053237"/>
    </source>
</evidence>
<dbReference type="Proteomes" id="UP000053237">
    <property type="component" value="Unassembled WGS sequence"/>
</dbReference>
<name>A0A024GNA0_9STRA</name>
<reference evidence="2 3" key="1">
    <citation type="submission" date="2012-05" db="EMBL/GenBank/DDBJ databases">
        <title>Recombination and specialization in a pathogen metapopulation.</title>
        <authorList>
            <person name="Gardiner A."/>
            <person name="Kemen E."/>
            <person name="Schultz-Larsen T."/>
            <person name="MacLean D."/>
            <person name="Van Oosterhout C."/>
            <person name="Jones J.D.G."/>
        </authorList>
    </citation>
    <scope>NUCLEOTIDE SEQUENCE [LARGE SCALE GENOMIC DNA]</scope>
    <source>
        <strain evidence="2 3">Ac Nc2</strain>
    </source>
</reference>
<organism evidence="2 3">
    <name type="scientific">Albugo candida</name>
    <dbReference type="NCBI Taxonomy" id="65357"/>
    <lineage>
        <taxon>Eukaryota</taxon>
        <taxon>Sar</taxon>
        <taxon>Stramenopiles</taxon>
        <taxon>Oomycota</taxon>
        <taxon>Peronosporomycetes</taxon>
        <taxon>Albuginales</taxon>
        <taxon>Albuginaceae</taxon>
        <taxon>Albugo</taxon>
    </lineage>
</organism>
<protein>
    <submittedName>
        <fullName evidence="2">Uncharacterized protein</fullName>
    </submittedName>
</protein>
<feature type="transmembrane region" description="Helical" evidence="1">
    <location>
        <begin position="28"/>
        <end position="49"/>
    </location>
</feature>
<dbReference type="InParanoid" id="A0A024GNA0"/>
<dbReference type="AlphaFoldDB" id="A0A024GNA0"/>
<sequence>MGSSLTVINDTRYKWLCQVSTDDQSLKIALSVTGAIGLFFGTLGLVGAFSPVLTGLKPRAGIDPDLFKAPAMIAGMTRDSFLHIAKVVEISGAFIGASIGIVNFGMITQRTLEDGLLHRKFVKLKAGESHLWGQMSPLLLRQAVCVRSFNFNATVVRTETVTMRPLFTGIPGKWNFNYKLSKYYNRTNHVKIEDIIAMIDANDTEAMPMKSVPSIIGAGLPSGNTSSESVTALRPGLAIRVVPSNQTNVTGTGQW</sequence>